<evidence type="ECO:0000256" key="3">
    <source>
        <dbReference type="ARBA" id="ARBA00022989"/>
    </source>
</evidence>
<evidence type="ECO:0000313" key="8">
    <source>
        <dbReference type="EMBL" id="PGH01234.1"/>
    </source>
</evidence>
<keyword evidence="3 6" id="KW-1133">Transmembrane helix</keyword>
<dbReference type="InterPro" id="IPR020846">
    <property type="entry name" value="MFS_dom"/>
</dbReference>
<dbReference type="PANTHER" id="PTHR23502">
    <property type="entry name" value="MAJOR FACILITATOR SUPERFAMILY"/>
    <property type="match status" value="1"/>
</dbReference>
<evidence type="ECO:0000259" key="7">
    <source>
        <dbReference type="PROSITE" id="PS50850"/>
    </source>
</evidence>
<accession>A0A2B7WPC8</accession>
<feature type="transmembrane region" description="Helical" evidence="6">
    <location>
        <begin position="118"/>
        <end position="135"/>
    </location>
</feature>
<feature type="region of interest" description="Disordered" evidence="5">
    <location>
        <begin position="1"/>
        <end position="42"/>
    </location>
</feature>
<dbReference type="Gene3D" id="1.20.1250.20">
    <property type="entry name" value="MFS general substrate transporter like domains"/>
    <property type="match status" value="1"/>
</dbReference>
<evidence type="ECO:0000256" key="2">
    <source>
        <dbReference type="ARBA" id="ARBA00022692"/>
    </source>
</evidence>
<dbReference type="PROSITE" id="PS50850">
    <property type="entry name" value="MFS"/>
    <property type="match status" value="1"/>
</dbReference>
<name>A0A2B7WPC8_9EURO</name>
<dbReference type="Proteomes" id="UP000223968">
    <property type="component" value="Unassembled WGS sequence"/>
</dbReference>
<proteinExistence type="predicted"/>
<dbReference type="SUPFAM" id="SSF103473">
    <property type="entry name" value="MFS general substrate transporter"/>
    <property type="match status" value="1"/>
</dbReference>
<feature type="transmembrane region" description="Helical" evidence="6">
    <location>
        <begin position="176"/>
        <end position="198"/>
    </location>
</feature>
<comment type="subcellular location">
    <subcellularLocation>
        <location evidence="1">Membrane</location>
        <topology evidence="1">Multi-pass membrane protein</topology>
    </subcellularLocation>
</comment>
<keyword evidence="4 6" id="KW-0472">Membrane</keyword>
<feature type="transmembrane region" description="Helical" evidence="6">
    <location>
        <begin position="415"/>
        <end position="436"/>
    </location>
</feature>
<feature type="domain" description="Major facilitator superfamily (MFS) profile" evidence="7">
    <location>
        <begin position="81"/>
        <end position="504"/>
    </location>
</feature>
<dbReference type="EMBL" id="PDNB01000174">
    <property type="protein sequence ID" value="PGH01234.1"/>
    <property type="molecule type" value="Genomic_DNA"/>
</dbReference>
<dbReference type="GO" id="GO:0005886">
    <property type="term" value="C:plasma membrane"/>
    <property type="evidence" value="ECO:0007669"/>
    <property type="project" value="TreeGrafter"/>
</dbReference>
<evidence type="ECO:0000256" key="5">
    <source>
        <dbReference type="SAM" id="MobiDB-lite"/>
    </source>
</evidence>
<protein>
    <recommendedName>
        <fullName evidence="7">Major facilitator superfamily (MFS) profile domain-containing protein</fullName>
    </recommendedName>
</protein>
<dbReference type="AlphaFoldDB" id="A0A2B7WPC8"/>
<evidence type="ECO:0000256" key="6">
    <source>
        <dbReference type="SAM" id="Phobius"/>
    </source>
</evidence>
<feature type="compositionally biased region" description="Polar residues" evidence="5">
    <location>
        <begin position="1"/>
        <end position="18"/>
    </location>
</feature>
<feature type="transmembrane region" description="Helical" evidence="6">
    <location>
        <begin position="386"/>
        <end position="403"/>
    </location>
</feature>
<feature type="transmembrane region" description="Helical" evidence="6">
    <location>
        <begin position="147"/>
        <end position="170"/>
    </location>
</feature>
<evidence type="ECO:0000256" key="4">
    <source>
        <dbReference type="ARBA" id="ARBA00023136"/>
    </source>
</evidence>
<keyword evidence="9" id="KW-1185">Reference proteome</keyword>
<feature type="transmembrane region" description="Helical" evidence="6">
    <location>
        <begin position="475"/>
        <end position="499"/>
    </location>
</feature>
<evidence type="ECO:0000313" key="9">
    <source>
        <dbReference type="Proteomes" id="UP000223968"/>
    </source>
</evidence>
<dbReference type="Pfam" id="PF07690">
    <property type="entry name" value="MFS_1"/>
    <property type="match status" value="1"/>
</dbReference>
<feature type="transmembrane region" description="Helical" evidence="6">
    <location>
        <begin position="343"/>
        <end position="366"/>
    </location>
</feature>
<feature type="transmembrane region" description="Helical" evidence="6">
    <location>
        <begin position="233"/>
        <end position="254"/>
    </location>
</feature>
<feature type="transmembrane region" description="Helical" evidence="6">
    <location>
        <begin position="207"/>
        <end position="227"/>
    </location>
</feature>
<dbReference type="PANTHER" id="PTHR23502:SF2">
    <property type="entry name" value="TRANSPORTER, PUTATIVE (AFU_ORTHOLOGUE AFUA_2G08910)-RELATED"/>
    <property type="match status" value="1"/>
</dbReference>
<feature type="transmembrane region" description="Helical" evidence="6">
    <location>
        <begin position="303"/>
        <end position="323"/>
    </location>
</feature>
<dbReference type="GO" id="GO:0022857">
    <property type="term" value="F:transmembrane transporter activity"/>
    <property type="evidence" value="ECO:0007669"/>
    <property type="project" value="InterPro"/>
</dbReference>
<sequence>MPSTADPVSSSQSESDATFENEKSAAAGAPVHLESAPEESRLSDAHREYLLARHGRLDLNPLPSMSPDDPLNWPAWKKNTQALMVAFHSMIATFMAAGIVPAYDDFAKDYATDIHQSAYLTSIQIAVLGVAPFFWNPVAARFGRRPVFLVSVFGSMVCNIGGANCTSFASQIVTRALTAVCISPPIGIGSGVITELFFSDERAKKMGWWTLLLTLGVPSGPFFMGFVTKHAGYIWIFWIFTIVNFCQLVAYLVFGAETLFPREAVMNGETPPKSSLIPRRIDPTPFNFGDIIRPLTLGRYVDVVIPALSYAIVFCYANIVIVVEMPSVFGKRYDLDPQQVGLLFISIIIGSVIGEQSAAPLTGLFLKKYEAWTGKKNPANRLWSSYVGFLTVVVGILVWGIRIQQAKTFNVTPLVGAAIASFGNQVITTALISFAVECHRERSSDVGVFINVFRQEIGFVGPFYFPYMFETLNFAGSAGLMCGLIAVFSLLPVVILQFVRTRAA</sequence>
<feature type="transmembrane region" description="Helical" evidence="6">
    <location>
        <begin position="82"/>
        <end position="103"/>
    </location>
</feature>
<reference evidence="8 9" key="1">
    <citation type="submission" date="2017-10" db="EMBL/GenBank/DDBJ databases">
        <title>Comparative genomics in systemic dimorphic fungi from Ajellomycetaceae.</title>
        <authorList>
            <person name="Munoz J.F."/>
            <person name="Mcewen J.G."/>
            <person name="Clay O.K."/>
            <person name="Cuomo C.A."/>
        </authorList>
    </citation>
    <scope>NUCLEOTIDE SEQUENCE [LARGE SCALE GENOMIC DNA]</scope>
    <source>
        <strain evidence="8 9">UAMH5409</strain>
    </source>
</reference>
<comment type="caution">
    <text evidence="8">The sequence shown here is derived from an EMBL/GenBank/DDBJ whole genome shotgun (WGS) entry which is preliminary data.</text>
</comment>
<dbReference type="STRING" id="1447875.A0A2B7WPC8"/>
<dbReference type="OrthoDB" id="2533084at2759"/>
<dbReference type="InterPro" id="IPR036259">
    <property type="entry name" value="MFS_trans_sf"/>
</dbReference>
<organism evidence="8 9">
    <name type="scientific">Helicocarpus griseus UAMH5409</name>
    <dbReference type="NCBI Taxonomy" id="1447875"/>
    <lineage>
        <taxon>Eukaryota</taxon>
        <taxon>Fungi</taxon>
        <taxon>Dikarya</taxon>
        <taxon>Ascomycota</taxon>
        <taxon>Pezizomycotina</taxon>
        <taxon>Eurotiomycetes</taxon>
        <taxon>Eurotiomycetidae</taxon>
        <taxon>Onygenales</taxon>
        <taxon>Ajellomycetaceae</taxon>
        <taxon>Helicocarpus</taxon>
    </lineage>
</organism>
<evidence type="ECO:0000256" key="1">
    <source>
        <dbReference type="ARBA" id="ARBA00004141"/>
    </source>
</evidence>
<keyword evidence="2 6" id="KW-0812">Transmembrane</keyword>
<gene>
    <name evidence="8" type="ORF">AJ79_07966</name>
</gene>
<dbReference type="InterPro" id="IPR011701">
    <property type="entry name" value="MFS"/>
</dbReference>